<proteinExistence type="predicted"/>
<name>A0A5B7G2S8_PORTR</name>
<organism evidence="1 2">
    <name type="scientific">Portunus trituberculatus</name>
    <name type="common">Swimming crab</name>
    <name type="synonym">Neptunus trituberculatus</name>
    <dbReference type="NCBI Taxonomy" id="210409"/>
    <lineage>
        <taxon>Eukaryota</taxon>
        <taxon>Metazoa</taxon>
        <taxon>Ecdysozoa</taxon>
        <taxon>Arthropoda</taxon>
        <taxon>Crustacea</taxon>
        <taxon>Multicrustacea</taxon>
        <taxon>Malacostraca</taxon>
        <taxon>Eumalacostraca</taxon>
        <taxon>Eucarida</taxon>
        <taxon>Decapoda</taxon>
        <taxon>Pleocyemata</taxon>
        <taxon>Brachyura</taxon>
        <taxon>Eubrachyura</taxon>
        <taxon>Portunoidea</taxon>
        <taxon>Portunidae</taxon>
        <taxon>Portuninae</taxon>
        <taxon>Portunus</taxon>
    </lineage>
</organism>
<accession>A0A5B7G2S8</accession>
<dbReference type="Proteomes" id="UP000324222">
    <property type="component" value="Unassembled WGS sequence"/>
</dbReference>
<dbReference type="AlphaFoldDB" id="A0A5B7G2S8"/>
<evidence type="ECO:0000313" key="2">
    <source>
        <dbReference type="Proteomes" id="UP000324222"/>
    </source>
</evidence>
<evidence type="ECO:0000313" key="1">
    <source>
        <dbReference type="EMBL" id="MPC54191.1"/>
    </source>
</evidence>
<protein>
    <submittedName>
        <fullName evidence="1">Uncharacterized protein</fullName>
    </submittedName>
</protein>
<sequence>MVMNGLEKLDRENLLIWDTSDTRGHGKKLRKDNCRRDIKKFSFPQRCVKVWNSLDKGIIEARTISEFKEMLDFRRYGDGTALA</sequence>
<reference evidence="1 2" key="1">
    <citation type="submission" date="2019-05" db="EMBL/GenBank/DDBJ databases">
        <title>Another draft genome of Portunus trituberculatus and its Hox gene families provides insights of decapod evolution.</title>
        <authorList>
            <person name="Jeong J.-H."/>
            <person name="Song I."/>
            <person name="Kim S."/>
            <person name="Choi T."/>
            <person name="Kim D."/>
            <person name="Ryu S."/>
            <person name="Kim W."/>
        </authorList>
    </citation>
    <scope>NUCLEOTIDE SEQUENCE [LARGE SCALE GENOMIC DNA]</scope>
    <source>
        <tissue evidence="1">Muscle</tissue>
    </source>
</reference>
<gene>
    <name evidence="1" type="ORF">E2C01_048099</name>
</gene>
<keyword evidence="2" id="KW-1185">Reference proteome</keyword>
<dbReference type="EMBL" id="VSRR010012180">
    <property type="protein sequence ID" value="MPC54191.1"/>
    <property type="molecule type" value="Genomic_DNA"/>
</dbReference>
<comment type="caution">
    <text evidence="1">The sequence shown here is derived from an EMBL/GenBank/DDBJ whole genome shotgun (WGS) entry which is preliminary data.</text>
</comment>